<evidence type="ECO:0000313" key="8">
    <source>
        <dbReference type="EMBL" id="CEM28089.1"/>
    </source>
</evidence>
<dbReference type="EMBL" id="CDMY01000646">
    <property type="protein sequence ID" value="CEM28089.1"/>
    <property type="molecule type" value="Genomic_DNA"/>
</dbReference>
<evidence type="ECO:0000256" key="1">
    <source>
        <dbReference type="ARBA" id="ARBA00004141"/>
    </source>
</evidence>
<dbReference type="PANTHER" id="PTHR31898">
    <property type="entry name" value="TRANSMEMBRANE PROTEIN 136"/>
    <property type="match status" value="1"/>
</dbReference>
<keyword evidence="2 5" id="KW-0812">Transmembrane</keyword>
<sequence length="260" mass="29202">MARVADADDWWLAFLDTSVWLPVLSLCATWTALHALVKHTGGPKLELEGANKVVSTLHATIAVTGCTTVFFVENNGFGAELLPLQKVLLQVSSGYFLYDTLIAVIRNNWDFVLHHLATASGMLWVLLFRVSGYEVCMCTLLAEVSTPFLNCRYFAKPRTEPTRHLTKQQLQMEQETDKRLSAYEAFSLAFAVTFLVSRFVVAPFLLFCTVTCPTTPLYIKVGGTTVWLVSLFWGYKVFRLLARGLVGKMMVNGERTRKMD</sequence>
<protein>
    <recommendedName>
        <fullName evidence="7">TLC domain-containing protein</fullName>
    </recommendedName>
</protein>
<dbReference type="OMA" id="SEEWACR"/>
<evidence type="ECO:0000256" key="5">
    <source>
        <dbReference type="PROSITE-ProRule" id="PRU00205"/>
    </source>
</evidence>
<keyword evidence="4 5" id="KW-0472">Membrane</keyword>
<feature type="domain" description="TLC" evidence="7">
    <location>
        <begin position="44"/>
        <end position="246"/>
    </location>
</feature>
<name>A0A0G4GF03_VITBC</name>
<accession>A0A0G4GF03</accession>
<feature type="transmembrane region" description="Helical" evidence="6">
    <location>
        <begin position="185"/>
        <end position="205"/>
    </location>
</feature>
<dbReference type="SMART" id="SM00724">
    <property type="entry name" value="TLC"/>
    <property type="match status" value="1"/>
</dbReference>
<dbReference type="PROSITE" id="PS50922">
    <property type="entry name" value="TLC"/>
    <property type="match status" value="1"/>
</dbReference>
<evidence type="ECO:0000256" key="6">
    <source>
        <dbReference type="SAM" id="Phobius"/>
    </source>
</evidence>
<comment type="subcellular location">
    <subcellularLocation>
        <location evidence="1">Membrane</location>
        <topology evidence="1">Multi-pass membrane protein</topology>
    </subcellularLocation>
</comment>
<dbReference type="Proteomes" id="UP000041254">
    <property type="component" value="Unassembled WGS sequence"/>
</dbReference>
<dbReference type="VEuPathDB" id="CryptoDB:Vbra_17602"/>
<organism evidence="8 9">
    <name type="scientific">Vitrella brassicaformis (strain CCMP3155)</name>
    <dbReference type="NCBI Taxonomy" id="1169540"/>
    <lineage>
        <taxon>Eukaryota</taxon>
        <taxon>Sar</taxon>
        <taxon>Alveolata</taxon>
        <taxon>Colpodellida</taxon>
        <taxon>Vitrellaceae</taxon>
        <taxon>Vitrella</taxon>
    </lineage>
</organism>
<dbReference type="InterPro" id="IPR006634">
    <property type="entry name" value="TLC-dom"/>
</dbReference>
<dbReference type="PANTHER" id="PTHR31898:SF1">
    <property type="entry name" value="TLC DOMAIN-CONTAINING PROTEIN 5"/>
    <property type="match status" value="1"/>
</dbReference>
<evidence type="ECO:0000256" key="4">
    <source>
        <dbReference type="ARBA" id="ARBA00023136"/>
    </source>
</evidence>
<evidence type="ECO:0000313" key="9">
    <source>
        <dbReference type="Proteomes" id="UP000041254"/>
    </source>
</evidence>
<dbReference type="InParanoid" id="A0A0G4GF03"/>
<dbReference type="OrthoDB" id="506011at2759"/>
<evidence type="ECO:0000259" key="7">
    <source>
        <dbReference type="PROSITE" id="PS50922"/>
    </source>
</evidence>
<keyword evidence="9" id="KW-1185">Reference proteome</keyword>
<dbReference type="PhylomeDB" id="A0A0G4GF03"/>
<feature type="transmembrane region" description="Helical" evidence="6">
    <location>
        <begin position="19"/>
        <end position="37"/>
    </location>
</feature>
<gene>
    <name evidence="8" type="ORF">Vbra_17602</name>
</gene>
<dbReference type="GO" id="GO:0016020">
    <property type="term" value="C:membrane"/>
    <property type="evidence" value="ECO:0007669"/>
    <property type="project" value="UniProtKB-SubCell"/>
</dbReference>
<evidence type="ECO:0000256" key="3">
    <source>
        <dbReference type="ARBA" id="ARBA00022989"/>
    </source>
</evidence>
<keyword evidence="3 6" id="KW-1133">Transmembrane helix</keyword>
<evidence type="ECO:0000256" key="2">
    <source>
        <dbReference type="ARBA" id="ARBA00022692"/>
    </source>
</evidence>
<dbReference type="InterPro" id="IPR042512">
    <property type="entry name" value="TLCD5"/>
</dbReference>
<feature type="transmembrane region" description="Helical" evidence="6">
    <location>
        <begin position="217"/>
        <end position="235"/>
    </location>
</feature>
<reference evidence="8 9" key="1">
    <citation type="submission" date="2014-11" db="EMBL/GenBank/DDBJ databases">
        <authorList>
            <person name="Zhu J."/>
            <person name="Qi W."/>
            <person name="Song R."/>
        </authorList>
    </citation>
    <scope>NUCLEOTIDE SEQUENCE [LARGE SCALE GENOMIC DNA]</scope>
</reference>
<dbReference type="AlphaFoldDB" id="A0A0G4GF03"/>
<proteinExistence type="predicted"/>
<dbReference type="Pfam" id="PF03798">
    <property type="entry name" value="TRAM_LAG1_CLN8"/>
    <property type="match status" value="1"/>
</dbReference>